<gene>
    <name evidence="10" type="ORF">C8D93_10888</name>
</gene>
<evidence type="ECO:0000256" key="9">
    <source>
        <dbReference type="SAM" id="Phobius"/>
    </source>
</evidence>
<feature type="transmembrane region" description="Helical" evidence="9">
    <location>
        <begin position="273"/>
        <end position="291"/>
    </location>
</feature>
<dbReference type="InterPro" id="IPR005495">
    <property type="entry name" value="LptG/LptF_permease"/>
</dbReference>
<dbReference type="EMBL" id="QICN01000008">
    <property type="protein sequence ID" value="PXV66116.1"/>
    <property type="molecule type" value="Genomic_DNA"/>
</dbReference>
<evidence type="ECO:0000313" key="10">
    <source>
        <dbReference type="EMBL" id="PXV66116.1"/>
    </source>
</evidence>
<evidence type="ECO:0000256" key="3">
    <source>
        <dbReference type="ARBA" id="ARBA00007725"/>
    </source>
</evidence>
<keyword evidence="7 9" id="KW-0472">Membrane</keyword>
<keyword evidence="6 9" id="KW-1133">Transmembrane helix</keyword>
<evidence type="ECO:0000256" key="1">
    <source>
        <dbReference type="ARBA" id="ARBA00002265"/>
    </source>
</evidence>
<feature type="transmembrane region" description="Helical" evidence="9">
    <location>
        <begin position="329"/>
        <end position="348"/>
    </location>
</feature>
<evidence type="ECO:0000256" key="7">
    <source>
        <dbReference type="ARBA" id="ARBA00023136"/>
    </source>
</evidence>
<comment type="subunit">
    <text evidence="8">Component of the lipopolysaccharide transport and assembly complex. The LptBFG transporter is composed of two ATP-binding proteins (LptB) and two transmembrane proteins (LptF and LptG).</text>
</comment>
<feature type="transmembrane region" description="Helical" evidence="9">
    <location>
        <begin position="303"/>
        <end position="323"/>
    </location>
</feature>
<comment type="function">
    <text evidence="1">Part of the ABC transporter complex LptBFG involved in the translocation of lipopolysaccharide (LPS) from the inner membrane to the outer membrane.</text>
</comment>
<dbReference type="AlphaFoldDB" id="A0A318E659"/>
<proteinExistence type="inferred from homology"/>
<dbReference type="OrthoDB" id="9776227at2"/>
<keyword evidence="11" id="KW-1185">Reference proteome</keyword>
<organism evidence="10 11">
    <name type="scientific">Sinimarinibacterium flocculans</name>
    <dbReference type="NCBI Taxonomy" id="985250"/>
    <lineage>
        <taxon>Bacteria</taxon>
        <taxon>Pseudomonadati</taxon>
        <taxon>Pseudomonadota</taxon>
        <taxon>Gammaproteobacteria</taxon>
        <taxon>Nevskiales</taxon>
        <taxon>Nevskiaceae</taxon>
        <taxon>Sinimarinibacterium</taxon>
    </lineage>
</organism>
<feature type="transmembrane region" description="Helical" evidence="9">
    <location>
        <begin position="50"/>
        <end position="81"/>
    </location>
</feature>
<dbReference type="NCBIfam" id="TIGR04408">
    <property type="entry name" value="LptG_lptG"/>
    <property type="match status" value="1"/>
</dbReference>
<dbReference type="GO" id="GO:0043190">
    <property type="term" value="C:ATP-binding cassette (ABC) transporter complex"/>
    <property type="evidence" value="ECO:0007669"/>
    <property type="project" value="InterPro"/>
</dbReference>
<evidence type="ECO:0000256" key="6">
    <source>
        <dbReference type="ARBA" id="ARBA00022989"/>
    </source>
</evidence>
<comment type="subcellular location">
    <subcellularLocation>
        <location evidence="2">Cell membrane</location>
        <topology evidence="2">Multi-pass membrane protein</topology>
    </subcellularLocation>
</comment>
<reference evidence="10 11" key="1">
    <citation type="submission" date="2018-04" db="EMBL/GenBank/DDBJ databases">
        <title>Genomic Encyclopedia of Type Strains, Phase IV (KMG-IV): sequencing the most valuable type-strain genomes for metagenomic binning, comparative biology and taxonomic classification.</title>
        <authorList>
            <person name="Goeker M."/>
        </authorList>
    </citation>
    <scope>NUCLEOTIDE SEQUENCE [LARGE SCALE GENOMIC DNA]</scope>
    <source>
        <strain evidence="10 11">DSM 104150</strain>
    </source>
</reference>
<keyword evidence="4" id="KW-1003">Cell membrane</keyword>
<feature type="transmembrane region" description="Helical" evidence="9">
    <location>
        <begin position="7"/>
        <end position="30"/>
    </location>
</feature>
<dbReference type="Pfam" id="PF03739">
    <property type="entry name" value="LptF_LptG"/>
    <property type="match status" value="1"/>
</dbReference>
<feature type="transmembrane region" description="Helical" evidence="9">
    <location>
        <begin position="102"/>
        <end position="122"/>
    </location>
</feature>
<dbReference type="PANTHER" id="PTHR33529">
    <property type="entry name" value="SLR0882 PROTEIN-RELATED"/>
    <property type="match status" value="1"/>
</dbReference>
<dbReference type="GO" id="GO:0055085">
    <property type="term" value="P:transmembrane transport"/>
    <property type="evidence" value="ECO:0007669"/>
    <property type="project" value="InterPro"/>
</dbReference>
<evidence type="ECO:0000256" key="4">
    <source>
        <dbReference type="ARBA" id="ARBA00022475"/>
    </source>
</evidence>
<evidence type="ECO:0000256" key="2">
    <source>
        <dbReference type="ARBA" id="ARBA00004651"/>
    </source>
</evidence>
<keyword evidence="5 9" id="KW-0812">Transmembrane</keyword>
<dbReference type="RefSeq" id="WP_110266015.1">
    <property type="nucleotide sequence ID" value="NZ_CAKZQT010000026.1"/>
</dbReference>
<comment type="similarity">
    <text evidence="3">Belongs to the LptF/LptG family.</text>
</comment>
<name>A0A318E659_9GAMM</name>
<dbReference type="Proteomes" id="UP000248330">
    <property type="component" value="Unassembled WGS sequence"/>
</dbReference>
<protein>
    <submittedName>
        <fullName evidence="10">Lipopolysaccharide export system permease protein</fullName>
    </submittedName>
</protein>
<evidence type="ECO:0000313" key="11">
    <source>
        <dbReference type="Proteomes" id="UP000248330"/>
    </source>
</evidence>
<comment type="caution">
    <text evidence="10">The sequence shown here is derived from an EMBL/GenBank/DDBJ whole genome shotgun (WGS) entry which is preliminary data.</text>
</comment>
<evidence type="ECO:0000256" key="5">
    <source>
        <dbReference type="ARBA" id="ARBA00022692"/>
    </source>
</evidence>
<dbReference type="PANTHER" id="PTHR33529:SF2">
    <property type="entry name" value="LIPOPOLYSACCHARIDE EXPORT SYSTEM PERMEASE PROTEIN LPTG"/>
    <property type="match status" value="1"/>
</dbReference>
<sequence>MSRLGRYLIGTVLGFTAIVGLALVAIYTFISFVAEIDEAGEGSFGMLQLLWYTLMMLPSGLYVLMPIIALLGTLMGLGALAAQNEITAMRAAGVTLGRLGGWTLAAGAILGVLALVIGDWLAPAGTMAARAYKSQAQHDAAGGVTEQPVWLRDGRHVVHVRALRDENRLANVDIYTLGEALDIERVLNAETAEYRDGGWRLRGVRLTRFEDERVIAERHDELDWDGRLSPEVLRLFVLEAGSLTTPGLMRLIDYMSENGLDARQYELSLWRKLVAPFTVMAMMLFAVPFVLGLQRSGGAGQRLLVGILVGLAFYVVNEVAASLGQLYGWQPLLAAGAPTLALAALAMLRLRRAR</sequence>
<accession>A0A318E659</accession>
<dbReference type="GO" id="GO:0015920">
    <property type="term" value="P:lipopolysaccharide transport"/>
    <property type="evidence" value="ECO:0007669"/>
    <property type="project" value="TreeGrafter"/>
</dbReference>
<dbReference type="InterPro" id="IPR030923">
    <property type="entry name" value="LptG"/>
</dbReference>
<evidence type="ECO:0000256" key="8">
    <source>
        <dbReference type="ARBA" id="ARBA00026081"/>
    </source>
</evidence>